<evidence type="ECO:0000313" key="2">
    <source>
        <dbReference type="Proteomes" id="UP001458946"/>
    </source>
</evidence>
<keyword evidence="2" id="KW-1185">Reference proteome</keyword>
<sequence>MADVQASSGCHTAGVQLLNIPVSPDLLLRWRGYLAPNQHHFFLTAAEAQALELPTQPCDSVMLTPEQRDTYTTWQIPQEADQIGMLSTTEFDALSSNIQRQMLALQVKHKRGNVPLGRHFRDFLPDLPAGRFLWRPEYITPEVLSRIIAKGQRPCQRQQVPQAVWDAAAPVLPRVRDLAGTWPQGSAGNCFGAVMGAAGVVGAEHEWMQREPFEAFLTERTKKGGQDADAGTILLWRSADGLVQHAAVTLGGGWAFEKASQTWMTPRTVLPTRELIAANRTEGWRLTRHTLR</sequence>
<dbReference type="EMBL" id="BAABRN010000021">
    <property type="protein sequence ID" value="GAA5502336.1"/>
    <property type="molecule type" value="Genomic_DNA"/>
</dbReference>
<evidence type="ECO:0000313" key="1">
    <source>
        <dbReference type="EMBL" id="GAA5502336.1"/>
    </source>
</evidence>
<gene>
    <name evidence="1" type="ORF">Dxin01_02080</name>
</gene>
<dbReference type="RefSeq" id="WP_353542309.1">
    <property type="nucleotide sequence ID" value="NZ_BAABRN010000021.1"/>
</dbReference>
<protein>
    <submittedName>
        <fullName evidence="1">Uncharacterized protein</fullName>
    </submittedName>
</protein>
<dbReference type="Proteomes" id="UP001458946">
    <property type="component" value="Unassembled WGS sequence"/>
</dbReference>
<name>A0ABP9VAP1_9DEIO</name>
<proteinExistence type="predicted"/>
<accession>A0ABP9VAP1</accession>
<reference evidence="1 2" key="1">
    <citation type="submission" date="2024-02" db="EMBL/GenBank/DDBJ databases">
        <title>Deinococcus xinjiangensis NBRC 107630.</title>
        <authorList>
            <person name="Ichikawa N."/>
            <person name="Katano-Makiyama Y."/>
            <person name="Hidaka K."/>
        </authorList>
    </citation>
    <scope>NUCLEOTIDE SEQUENCE [LARGE SCALE GENOMIC DNA]</scope>
    <source>
        <strain evidence="1 2">NBRC 107630</strain>
    </source>
</reference>
<organism evidence="1 2">
    <name type="scientific">Deinococcus xinjiangensis</name>
    <dbReference type="NCBI Taxonomy" id="457454"/>
    <lineage>
        <taxon>Bacteria</taxon>
        <taxon>Thermotogati</taxon>
        <taxon>Deinococcota</taxon>
        <taxon>Deinococci</taxon>
        <taxon>Deinococcales</taxon>
        <taxon>Deinococcaceae</taxon>
        <taxon>Deinococcus</taxon>
    </lineage>
</organism>
<comment type="caution">
    <text evidence="1">The sequence shown here is derived from an EMBL/GenBank/DDBJ whole genome shotgun (WGS) entry which is preliminary data.</text>
</comment>